<dbReference type="EMBL" id="JAIFRP010000030">
    <property type="protein sequence ID" value="KAK2583643.1"/>
    <property type="molecule type" value="Genomic_DNA"/>
</dbReference>
<keyword evidence="9" id="KW-1185">Reference proteome</keyword>
<feature type="domain" description="Ferritin-like diiron" evidence="7">
    <location>
        <begin position="89"/>
        <end position="246"/>
    </location>
</feature>
<dbReference type="InterPro" id="IPR009040">
    <property type="entry name" value="Ferritin-like_diiron"/>
</dbReference>
<evidence type="ECO:0000256" key="1">
    <source>
        <dbReference type="ARBA" id="ARBA00007513"/>
    </source>
</evidence>
<keyword evidence="3 5" id="KW-0479">Metal-binding</keyword>
<dbReference type="GO" id="GO:0005737">
    <property type="term" value="C:cytoplasm"/>
    <property type="evidence" value="ECO:0007669"/>
    <property type="project" value="TreeGrafter"/>
</dbReference>
<dbReference type="Gene3D" id="1.20.1260.10">
    <property type="match status" value="1"/>
</dbReference>
<protein>
    <recommendedName>
        <fullName evidence="6">Ferritin</fullName>
    </recommendedName>
</protein>
<evidence type="ECO:0000313" key="9">
    <source>
        <dbReference type="Proteomes" id="UP001258017"/>
    </source>
</evidence>
<dbReference type="PANTHER" id="PTHR11431:SF51">
    <property type="entry name" value="FERRITIN"/>
    <property type="match status" value="1"/>
</dbReference>
<dbReference type="CDD" id="cd01056">
    <property type="entry name" value="Euk_Ferritin"/>
    <property type="match status" value="1"/>
</dbReference>
<dbReference type="InterPro" id="IPR001519">
    <property type="entry name" value="Ferritin"/>
</dbReference>
<gene>
    <name evidence="8" type="ORF">KPH14_009578</name>
</gene>
<evidence type="ECO:0000313" key="8">
    <source>
        <dbReference type="EMBL" id="KAK2583643.1"/>
    </source>
</evidence>
<comment type="caution">
    <text evidence="8">The sequence shown here is derived from an EMBL/GenBank/DDBJ whole genome shotgun (WGS) entry which is preliminary data.</text>
</comment>
<dbReference type="InterPro" id="IPR008331">
    <property type="entry name" value="Ferritin_DPS_dom"/>
</dbReference>
<dbReference type="Pfam" id="PF00210">
    <property type="entry name" value="Ferritin"/>
    <property type="match status" value="1"/>
</dbReference>
<evidence type="ECO:0000256" key="6">
    <source>
        <dbReference type="RuleBase" id="RU361145"/>
    </source>
</evidence>
<feature type="binding site" evidence="5">
    <location>
        <position position="192"/>
    </location>
    <ligand>
        <name>Fe cation</name>
        <dbReference type="ChEBI" id="CHEBI:24875"/>
        <label>1</label>
    </ligand>
</feature>
<sequence length="266" mass="30279">MERRGTVDDLFGKQPLYALHDHDPPTQECPMFASYKNILQRATMFLLGVLCALFVTAAADSCYSEVEESCKALPATSEGPTLPNCNAKYGNFDTLQADLQAYVNAHIESSFEFLLMSTHFGNFEANREGFKALYRKLSDKTWEDAIDIIKFITQRGGRMNFNQLPRFKKSVKESRVLQLNEINSLAKALDTEKQLAEEALRIHSQAQHHTKQDSSVAHYVEEQFMEKQAECVRQLAGHSNDLKNLLTERDPSVSVFLFDEYLKKIV</sequence>
<dbReference type="Proteomes" id="UP001258017">
    <property type="component" value="Unassembled WGS sequence"/>
</dbReference>
<evidence type="ECO:0000256" key="3">
    <source>
        <dbReference type="ARBA" id="ARBA00022723"/>
    </source>
</evidence>
<reference evidence="8" key="2">
    <citation type="journal article" date="2023" name="Commun. Biol.">
        <title>Intrasexual cuticular hydrocarbon dimorphism in a wasp sheds light on hydrocarbon biosynthesis genes in Hymenoptera.</title>
        <authorList>
            <person name="Moris V.C."/>
            <person name="Podsiadlowski L."/>
            <person name="Martin S."/>
            <person name="Oeyen J.P."/>
            <person name="Donath A."/>
            <person name="Petersen M."/>
            <person name="Wilbrandt J."/>
            <person name="Misof B."/>
            <person name="Liedtke D."/>
            <person name="Thamm M."/>
            <person name="Scheiner R."/>
            <person name="Schmitt T."/>
            <person name="Niehuis O."/>
        </authorList>
    </citation>
    <scope>NUCLEOTIDE SEQUENCE</scope>
    <source>
        <strain evidence="8">GBR_01_08_01A</strain>
    </source>
</reference>
<dbReference type="GO" id="GO:0006826">
    <property type="term" value="P:iron ion transport"/>
    <property type="evidence" value="ECO:0007669"/>
    <property type="project" value="InterPro"/>
</dbReference>
<keyword evidence="4 5" id="KW-0408">Iron</keyword>
<feature type="binding site" evidence="5">
    <location>
        <position position="228"/>
    </location>
    <ligand>
        <name>Fe cation</name>
        <dbReference type="ChEBI" id="CHEBI:24875"/>
        <label>1</label>
    </ligand>
</feature>
<accession>A0AAD9RQQ3</accession>
<organism evidence="8 9">
    <name type="scientific">Odynerus spinipes</name>
    <dbReference type="NCBI Taxonomy" id="1348599"/>
    <lineage>
        <taxon>Eukaryota</taxon>
        <taxon>Metazoa</taxon>
        <taxon>Ecdysozoa</taxon>
        <taxon>Arthropoda</taxon>
        <taxon>Hexapoda</taxon>
        <taxon>Insecta</taxon>
        <taxon>Pterygota</taxon>
        <taxon>Neoptera</taxon>
        <taxon>Endopterygota</taxon>
        <taxon>Hymenoptera</taxon>
        <taxon>Apocrita</taxon>
        <taxon>Aculeata</taxon>
        <taxon>Vespoidea</taxon>
        <taxon>Vespidae</taxon>
        <taxon>Eumeninae</taxon>
        <taxon>Odynerus</taxon>
    </lineage>
</organism>
<dbReference type="GO" id="GO:0008199">
    <property type="term" value="F:ferric iron binding"/>
    <property type="evidence" value="ECO:0007669"/>
    <property type="project" value="InterPro"/>
</dbReference>
<dbReference type="SUPFAM" id="SSF47240">
    <property type="entry name" value="Ferritin-like"/>
    <property type="match status" value="1"/>
</dbReference>
<proteinExistence type="inferred from homology"/>
<dbReference type="InterPro" id="IPR012347">
    <property type="entry name" value="Ferritin-like"/>
</dbReference>
<dbReference type="PANTHER" id="PTHR11431">
    <property type="entry name" value="FERRITIN"/>
    <property type="match status" value="1"/>
</dbReference>
<dbReference type="GO" id="GO:0008198">
    <property type="term" value="F:ferrous iron binding"/>
    <property type="evidence" value="ECO:0007669"/>
    <property type="project" value="TreeGrafter"/>
</dbReference>
<evidence type="ECO:0000256" key="4">
    <source>
        <dbReference type="ARBA" id="ARBA00023004"/>
    </source>
</evidence>
<evidence type="ECO:0000259" key="7">
    <source>
        <dbReference type="PROSITE" id="PS50905"/>
    </source>
</evidence>
<dbReference type="AlphaFoldDB" id="A0AAD9RQQ3"/>
<dbReference type="GO" id="GO:0006879">
    <property type="term" value="P:intracellular iron ion homeostasis"/>
    <property type="evidence" value="ECO:0007669"/>
    <property type="project" value="UniProtKB-KW"/>
</dbReference>
<keyword evidence="2 6" id="KW-0409">Iron storage</keyword>
<reference evidence="8" key="1">
    <citation type="submission" date="2021-08" db="EMBL/GenBank/DDBJ databases">
        <authorList>
            <person name="Misof B."/>
            <person name="Oliver O."/>
            <person name="Podsiadlowski L."/>
            <person name="Donath A."/>
            <person name="Peters R."/>
            <person name="Mayer C."/>
            <person name="Rust J."/>
            <person name="Gunkel S."/>
            <person name="Lesny P."/>
            <person name="Martin S."/>
            <person name="Oeyen J.P."/>
            <person name="Petersen M."/>
            <person name="Panagiotis P."/>
            <person name="Wilbrandt J."/>
            <person name="Tanja T."/>
        </authorList>
    </citation>
    <scope>NUCLEOTIDE SEQUENCE</scope>
    <source>
        <strain evidence="8">GBR_01_08_01A</strain>
        <tissue evidence="8">Thorax + abdomen</tissue>
    </source>
</reference>
<name>A0AAD9RQQ3_9HYME</name>
<evidence type="ECO:0000256" key="2">
    <source>
        <dbReference type="ARBA" id="ARBA00022434"/>
    </source>
</evidence>
<dbReference type="InterPro" id="IPR009078">
    <property type="entry name" value="Ferritin-like_SF"/>
</dbReference>
<evidence type="ECO:0000256" key="5">
    <source>
        <dbReference type="PIRSR" id="PIRSR601519-1"/>
    </source>
</evidence>
<comment type="similarity">
    <text evidence="1 6">Belongs to the ferritin family.</text>
</comment>
<dbReference type="PROSITE" id="PS50905">
    <property type="entry name" value="FERRITIN_LIKE"/>
    <property type="match status" value="1"/>
</dbReference>
<comment type="function">
    <text evidence="6">Stores iron in a soluble, non-toxic, readily available form. Important for iron homeostasis. Iron is taken up in the ferrous form and deposited as ferric hydroxides after oxidation.</text>
</comment>